<feature type="transmembrane region" description="Helical" evidence="5">
    <location>
        <begin position="52"/>
        <end position="71"/>
    </location>
</feature>
<feature type="transmembrane region" description="Helical" evidence="5">
    <location>
        <begin position="512"/>
        <end position="538"/>
    </location>
</feature>
<keyword evidence="4 5" id="KW-0472">Membrane</keyword>
<dbReference type="InterPro" id="IPR002293">
    <property type="entry name" value="AA/rel_permease1"/>
</dbReference>
<evidence type="ECO:0000313" key="6">
    <source>
        <dbReference type="EMBL" id="KAF2187524.1"/>
    </source>
</evidence>
<dbReference type="PIRSF" id="PIRSF006060">
    <property type="entry name" value="AA_transporter"/>
    <property type="match status" value="1"/>
</dbReference>
<feature type="transmembrane region" description="Helical" evidence="5">
    <location>
        <begin position="83"/>
        <end position="104"/>
    </location>
</feature>
<name>A0A6A6E6S5_9PEZI</name>
<dbReference type="EMBL" id="ML994627">
    <property type="protein sequence ID" value="KAF2187524.1"/>
    <property type="molecule type" value="Genomic_DNA"/>
</dbReference>
<accession>A0A6A6E6S5</accession>
<evidence type="ECO:0000256" key="1">
    <source>
        <dbReference type="ARBA" id="ARBA00004141"/>
    </source>
</evidence>
<keyword evidence="7" id="KW-1185">Reference proteome</keyword>
<feature type="transmembrane region" description="Helical" evidence="5">
    <location>
        <begin position="215"/>
        <end position="242"/>
    </location>
</feature>
<protein>
    <submittedName>
        <fullName evidence="6">High affinity methionine permease</fullName>
    </submittedName>
</protein>
<evidence type="ECO:0000256" key="4">
    <source>
        <dbReference type="ARBA" id="ARBA00023136"/>
    </source>
</evidence>
<dbReference type="PANTHER" id="PTHR11785:SF382">
    <property type="entry name" value="LOW-AFFINITY METHIONINE PERMEASE"/>
    <property type="match status" value="1"/>
</dbReference>
<feature type="transmembrane region" description="Helical" evidence="5">
    <location>
        <begin position="304"/>
        <end position="325"/>
    </location>
</feature>
<reference evidence="6" key="1">
    <citation type="journal article" date="2020" name="Stud. Mycol.">
        <title>101 Dothideomycetes genomes: a test case for predicting lifestyles and emergence of pathogens.</title>
        <authorList>
            <person name="Haridas S."/>
            <person name="Albert R."/>
            <person name="Binder M."/>
            <person name="Bloem J."/>
            <person name="Labutti K."/>
            <person name="Salamov A."/>
            <person name="Andreopoulos B."/>
            <person name="Baker S."/>
            <person name="Barry K."/>
            <person name="Bills G."/>
            <person name="Bluhm B."/>
            <person name="Cannon C."/>
            <person name="Castanera R."/>
            <person name="Culley D."/>
            <person name="Daum C."/>
            <person name="Ezra D."/>
            <person name="Gonzalez J."/>
            <person name="Henrissat B."/>
            <person name="Kuo A."/>
            <person name="Liang C."/>
            <person name="Lipzen A."/>
            <person name="Lutzoni F."/>
            <person name="Magnuson J."/>
            <person name="Mondo S."/>
            <person name="Nolan M."/>
            <person name="Ohm R."/>
            <person name="Pangilinan J."/>
            <person name="Park H.-J."/>
            <person name="Ramirez L."/>
            <person name="Alfaro M."/>
            <person name="Sun H."/>
            <person name="Tritt A."/>
            <person name="Yoshinaga Y."/>
            <person name="Zwiers L.-H."/>
            <person name="Turgeon B."/>
            <person name="Goodwin S."/>
            <person name="Spatafora J."/>
            <person name="Crous P."/>
            <person name="Grigoriev I."/>
        </authorList>
    </citation>
    <scope>NUCLEOTIDE SEQUENCE</scope>
    <source>
        <strain evidence="6">CBS 207.26</strain>
    </source>
</reference>
<feature type="transmembrane region" description="Helical" evidence="5">
    <location>
        <begin position="558"/>
        <end position="579"/>
    </location>
</feature>
<keyword evidence="2 5" id="KW-0812">Transmembrane</keyword>
<feature type="transmembrane region" description="Helical" evidence="5">
    <location>
        <begin position="150"/>
        <end position="177"/>
    </location>
</feature>
<comment type="subcellular location">
    <subcellularLocation>
        <location evidence="1">Membrane</location>
        <topology evidence="1">Multi-pass membrane protein</topology>
    </subcellularLocation>
</comment>
<dbReference type="PANTHER" id="PTHR11785">
    <property type="entry name" value="AMINO ACID TRANSPORTER"/>
    <property type="match status" value="1"/>
</dbReference>
<keyword evidence="3 5" id="KW-1133">Transmembrane helix</keyword>
<dbReference type="Gene3D" id="1.20.1740.10">
    <property type="entry name" value="Amino acid/polyamine transporter I"/>
    <property type="match status" value="1"/>
</dbReference>
<evidence type="ECO:0000256" key="3">
    <source>
        <dbReference type="ARBA" id="ARBA00022989"/>
    </source>
</evidence>
<evidence type="ECO:0000256" key="5">
    <source>
        <dbReference type="SAM" id="Phobius"/>
    </source>
</evidence>
<evidence type="ECO:0000313" key="7">
    <source>
        <dbReference type="Proteomes" id="UP000800200"/>
    </source>
</evidence>
<dbReference type="Proteomes" id="UP000800200">
    <property type="component" value="Unassembled WGS sequence"/>
</dbReference>
<feature type="transmembrane region" description="Helical" evidence="5">
    <location>
        <begin position="360"/>
        <end position="381"/>
    </location>
</feature>
<proteinExistence type="predicted"/>
<feature type="transmembrane region" description="Helical" evidence="5">
    <location>
        <begin position="478"/>
        <end position="500"/>
    </location>
</feature>
<dbReference type="OrthoDB" id="5982228at2759"/>
<evidence type="ECO:0000256" key="2">
    <source>
        <dbReference type="ARBA" id="ARBA00022692"/>
    </source>
</evidence>
<feature type="transmembrane region" description="Helical" evidence="5">
    <location>
        <begin position="446"/>
        <end position="466"/>
    </location>
</feature>
<dbReference type="AlphaFoldDB" id="A0A6A6E6S5"/>
<feature type="transmembrane region" description="Helical" evidence="5">
    <location>
        <begin position="266"/>
        <end position="283"/>
    </location>
</feature>
<dbReference type="GO" id="GO:0016020">
    <property type="term" value="C:membrane"/>
    <property type="evidence" value="ECO:0007669"/>
    <property type="project" value="UniProtKB-SubCell"/>
</dbReference>
<feature type="transmembrane region" description="Helical" evidence="5">
    <location>
        <begin position="189"/>
        <end position="208"/>
    </location>
</feature>
<organism evidence="6 7">
    <name type="scientific">Zopfia rhizophila CBS 207.26</name>
    <dbReference type="NCBI Taxonomy" id="1314779"/>
    <lineage>
        <taxon>Eukaryota</taxon>
        <taxon>Fungi</taxon>
        <taxon>Dikarya</taxon>
        <taxon>Ascomycota</taxon>
        <taxon>Pezizomycotina</taxon>
        <taxon>Dothideomycetes</taxon>
        <taxon>Dothideomycetes incertae sedis</taxon>
        <taxon>Zopfiaceae</taxon>
        <taxon>Zopfia</taxon>
    </lineage>
</organism>
<dbReference type="GO" id="GO:0015179">
    <property type="term" value="F:L-amino acid transmembrane transporter activity"/>
    <property type="evidence" value="ECO:0007669"/>
    <property type="project" value="TreeGrafter"/>
</dbReference>
<dbReference type="Pfam" id="PF13520">
    <property type="entry name" value="AA_permease_2"/>
    <property type="match status" value="1"/>
</dbReference>
<sequence length="639" mass="70790">MASTTDQTTTEQRTATRFQDDASSINSALAEIFPENIENTIITKAPEERFRLGYWSVIGLVVNRVIGTGIFNSPSTIMRGTQSVGITLLFWLAGAIYTIAGTHLNIEFGLNTPRYDFEGVEQGIPRSGGTLNYLQYVYAWPAYRPRSRTVLLITCVFAMAYIILGNMAGNCLIFGIRTLEAANVPVTNSGVRGIAVGSATFACGIHAFSRRGGIYLGNVFAVVKVLMLLIIVIAGICAWSGAFHTKTYAIENMTANYAFSNPSTDSYGYVKAFLAVVFAWSGFDQPNYVLGEIGRPRRKFPIGTAIGVAIVCFLYLLVNVAYMVVVPKEAQLNPNNNVALLFFQLTFGAVSDNPVLPKRILAAFMAISSFGNIVVMTFTAARVKQEIAKEGILPFAKFFGQSRNYSLGRILLWLQKPSHRSFNKTFHRLWTQSWLDTKHHSQETPFGALFLHWVFTIVMILATIRLGPSDAYGVLVDLYSYTIVAIFGFLIGFGMLKLRFSNRQRWRKKSSFMPFFSIVSSTVFAIGSAYPVVASWVPPHGAFSKQTKSAVVWFTTPTVAWSILGFGGIWYLGFCLYAARRARKDGVEFQVKKVPEFERDPQPDGPPVQVHETVFLAWVAKEHAAGDYDAASVSSRESF</sequence>
<dbReference type="InterPro" id="IPR050598">
    <property type="entry name" value="AminoAcid_Transporter"/>
</dbReference>
<gene>
    <name evidence="6" type="ORF">K469DRAFT_629388</name>
</gene>